<dbReference type="AlphaFoldDB" id="A0A8J3JG43"/>
<evidence type="ECO:0000313" key="2">
    <source>
        <dbReference type="Proteomes" id="UP000612808"/>
    </source>
</evidence>
<name>A0A8J3JG43_9ACTN</name>
<sequence>MTSDWSYLPEPARGIAVATEAAVAAARDSDPEAYAEATERLAAHSAEQVGIVAGETVRLLLEDRYADGLTGDDLREVLVACAAAATWYDDFDPNVATTLIAGALGVHEADGERLPLTAADMATHAPLLVAVLTAGPKPAKGRAGTTHPLPVYLRAALAEIARTQTMD</sequence>
<gene>
    <name evidence="1" type="ORF">Aru02nite_61870</name>
</gene>
<reference evidence="1" key="1">
    <citation type="submission" date="2021-01" db="EMBL/GenBank/DDBJ databases">
        <title>Whole genome shotgun sequence of Actinocatenispora rupis NBRC 107355.</title>
        <authorList>
            <person name="Komaki H."/>
            <person name="Tamura T."/>
        </authorList>
    </citation>
    <scope>NUCLEOTIDE SEQUENCE</scope>
    <source>
        <strain evidence="1">NBRC 107355</strain>
    </source>
</reference>
<proteinExistence type="predicted"/>
<evidence type="ECO:0000313" key="1">
    <source>
        <dbReference type="EMBL" id="GID15298.1"/>
    </source>
</evidence>
<dbReference type="RefSeq" id="WP_203663537.1">
    <property type="nucleotide sequence ID" value="NZ_BAAAZM010000005.1"/>
</dbReference>
<accession>A0A8J3JG43</accession>
<protein>
    <submittedName>
        <fullName evidence="1">Uncharacterized protein</fullName>
    </submittedName>
</protein>
<dbReference type="Proteomes" id="UP000612808">
    <property type="component" value="Unassembled WGS sequence"/>
</dbReference>
<organism evidence="1 2">
    <name type="scientific">Actinocatenispora rupis</name>
    <dbReference type="NCBI Taxonomy" id="519421"/>
    <lineage>
        <taxon>Bacteria</taxon>
        <taxon>Bacillati</taxon>
        <taxon>Actinomycetota</taxon>
        <taxon>Actinomycetes</taxon>
        <taxon>Micromonosporales</taxon>
        <taxon>Micromonosporaceae</taxon>
        <taxon>Actinocatenispora</taxon>
    </lineage>
</organism>
<dbReference type="EMBL" id="BOMB01000040">
    <property type="protein sequence ID" value="GID15298.1"/>
    <property type="molecule type" value="Genomic_DNA"/>
</dbReference>
<comment type="caution">
    <text evidence="1">The sequence shown here is derived from an EMBL/GenBank/DDBJ whole genome shotgun (WGS) entry which is preliminary data.</text>
</comment>
<keyword evidence="2" id="KW-1185">Reference proteome</keyword>